<organism evidence="1">
    <name type="scientific">marine sediment metagenome</name>
    <dbReference type="NCBI Taxonomy" id="412755"/>
    <lineage>
        <taxon>unclassified sequences</taxon>
        <taxon>metagenomes</taxon>
        <taxon>ecological metagenomes</taxon>
    </lineage>
</organism>
<protein>
    <submittedName>
        <fullName evidence="1">Uncharacterized protein</fullName>
    </submittedName>
</protein>
<sequence>MFNIFTRTENSHSYKEIWEEMTADIKRTNRTDKMTNERFSRIEKKLFTEQENIDFLLELVKDMVGEKL</sequence>
<name>A0A0F9BC95_9ZZZZ</name>
<evidence type="ECO:0000313" key="1">
    <source>
        <dbReference type="EMBL" id="KKL19305.1"/>
    </source>
</evidence>
<proteinExistence type="predicted"/>
<reference evidence="1" key="1">
    <citation type="journal article" date="2015" name="Nature">
        <title>Complex archaea that bridge the gap between prokaryotes and eukaryotes.</title>
        <authorList>
            <person name="Spang A."/>
            <person name="Saw J.H."/>
            <person name="Jorgensen S.L."/>
            <person name="Zaremba-Niedzwiedzka K."/>
            <person name="Martijn J."/>
            <person name="Lind A.E."/>
            <person name="van Eijk R."/>
            <person name="Schleper C."/>
            <person name="Guy L."/>
            <person name="Ettema T.J."/>
        </authorList>
    </citation>
    <scope>NUCLEOTIDE SEQUENCE</scope>
</reference>
<dbReference type="EMBL" id="LAZR01038533">
    <property type="protein sequence ID" value="KKL19305.1"/>
    <property type="molecule type" value="Genomic_DNA"/>
</dbReference>
<gene>
    <name evidence="1" type="ORF">LCGC14_2466770</name>
</gene>
<comment type="caution">
    <text evidence="1">The sequence shown here is derived from an EMBL/GenBank/DDBJ whole genome shotgun (WGS) entry which is preliminary data.</text>
</comment>
<accession>A0A0F9BC95</accession>
<dbReference type="AlphaFoldDB" id="A0A0F9BC95"/>